<keyword evidence="4" id="KW-0508">mRNA splicing</keyword>
<organism evidence="6 7">
    <name type="scientific">Lachancea lanzarotensis</name>
    <dbReference type="NCBI Taxonomy" id="1245769"/>
    <lineage>
        <taxon>Eukaryota</taxon>
        <taxon>Fungi</taxon>
        <taxon>Dikarya</taxon>
        <taxon>Ascomycota</taxon>
        <taxon>Saccharomycotina</taxon>
        <taxon>Saccharomycetes</taxon>
        <taxon>Saccharomycetales</taxon>
        <taxon>Saccharomycetaceae</taxon>
        <taxon>Lachancea</taxon>
    </lineage>
</organism>
<evidence type="ECO:0000256" key="1">
    <source>
        <dbReference type="ARBA" id="ARBA00004123"/>
    </source>
</evidence>
<protein>
    <submittedName>
        <fullName evidence="6">LALA0S04e06084g1_1</fullName>
    </submittedName>
</protein>
<dbReference type="HOGENOM" id="CLU_037892_0_0_1"/>
<dbReference type="PANTHER" id="PTHR17204:SF23">
    <property type="entry name" value="U1 SMALL NUCLEAR RIBONUCLEOPROTEIN COMPONENT PRP42"/>
    <property type="match status" value="1"/>
</dbReference>
<name>A0A0C7N260_9SACH</name>
<keyword evidence="5" id="KW-0539">Nucleus</keyword>
<keyword evidence="7" id="KW-1185">Reference proteome</keyword>
<sequence>MDDNLDELLDDKFDVLSLNVSQSPMALSNWENLLNYLLEKASPVCKNINKQLLELIRQTYDSLFAYFPLLENYSVDCALLEYKIGNVKAMHSTFTAALQRHNNSSLLLWIEYLKLCNEVVVNKKQLFRKYELAESYIGLHFYSGEFWELYLEQIKLRCVGRQRYLAVLRKVLEIPTYSYSKFFGIWLRAVDDVKDVKQLTLMAPEKELNRKIKIRIRGRERKGPQLQEGKKALRKYTKELYMVTQHRVLEIYNLFESNIKTHYYCSAEILIEKSEISAWWKYLDYCDQNGIDQLTHLNFQRALLPLAHYEMVWLKFAAWLIQDFQDYITAKNVLSLGLQLSHRKSKILDKLCGLLVKLGKQDELQLLFKQIQSAFNDKIEETDDFELFMDYFDFTIFVEKWNHRNGADVALKVLRKRLSYGSNKSGQEELLHSVCQMYALFPRKLLEEQIFRLIIDENWLYYLDSAKFWYEYCNRIWVDRETSYLEKRRYVVEHIMPLVCKRSDSAKKGIESFCENYMPEDLDAWYDMCG</sequence>
<dbReference type="Gene3D" id="1.25.40.10">
    <property type="entry name" value="Tetratricopeptide repeat domain"/>
    <property type="match status" value="2"/>
</dbReference>
<dbReference type="Proteomes" id="UP000054304">
    <property type="component" value="Unassembled WGS sequence"/>
</dbReference>
<dbReference type="STRING" id="1245769.A0A0C7N260"/>
<dbReference type="GeneID" id="34685473"/>
<proteinExistence type="predicted"/>
<dbReference type="InterPro" id="IPR059164">
    <property type="entry name" value="HAT_PRP39_C"/>
</dbReference>
<dbReference type="Pfam" id="PF23241">
    <property type="entry name" value="HAT_PRP39_C"/>
    <property type="match status" value="1"/>
</dbReference>
<accession>A0A0C7N260</accession>
<dbReference type="GO" id="GO:0000243">
    <property type="term" value="C:commitment complex"/>
    <property type="evidence" value="ECO:0007669"/>
    <property type="project" value="TreeGrafter"/>
</dbReference>
<reference evidence="6 7" key="1">
    <citation type="submission" date="2014-12" db="EMBL/GenBank/DDBJ databases">
        <authorList>
            <person name="Neuveglise Cecile"/>
        </authorList>
    </citation>
    <scope>NUCLEOTIDE SEQUENCE [LARGE SCALE GENOMIC DNA]</scope>
    <source>
        <strain evidence="6 7">CBS 12615</strain>
    </source>
</reference>
<evidence type="ECO:0000256" key="3">
    <source>
        <dbReference type="ARBA" id="ARBA00022737"/>
    </source>
</evidence>
<keyword evidence="3" id="KW-0677">Repeat</keyword>
<dbReference type="PANTHER" id="PTHR17204">
    <property type="entry name" value="PRE-MRNA PROCESSING PROTEIN PRP39-RELATED"/>
    <property type="match status" value="1"/>
</dbReference>
<dbReference type="GO" id="GO:0000395">
    <property type="term" value="P:mRNA 5'-splice site recognition"/>
    <property type="evidence" value="ECO:0007669"/>
    <property type="project" value="TreeGrafter"/>
</dbReference>
<comment type="subcellular location">
    <subcellularLocation>
        <location evidence="1">Nucleus</location>
    </subcellularLocation>
</comment>
<dbReference type="InterPro" id="IPR011990">
    <property type="entry name" value="TPR-like_helical_dom_sf"/>
</dbReference>
<dbReference type="GO" id="GO:0071004">
    <property type="term" value="C:U2-type prespliceosome"/>
    <property type="evidence" value="ECO:0007669"/>
    <property type="project" value="EnsemblFungi"/>
</dbReference>
<evidence type="ECO:0000256" key="2">
    <source>
        <dbReference type="ARBA" id="ARBA00022664"/>
    </source>
</evidence>
<dbReference type="OrthoDB" id="10265668at2759"/>
<dbReference type="Pfam" id="PF23240">
    <property type="entry name" value="HAT_PRP39_N"/>
    <property type="match status" value="1"/>
</dbReference>
<gene>
    <name evidence="6" type="ORF">LALA0_S04e06084g</name>
</gene>
<dbReference type="RefSeq" id="XP_022628257.1">
    <property type="nucleotide sequence ID" value="XM_022772831.1"/>
</dbReference>
<dbReference type="AlphaFoldDB" id="A0A0C7N260"/>
<keyword evidence="2" id="KW-0507">mRNA processing</keyword>
<evidence type="ECO:0000256" key="5">
    <source>
        <dbReference type="ARBA" id="ARBA00023242"/>
    </source>
</evidence>
<evidence type="ECO:0000256" key="4">
    <source>
        <dbReference type="ARBA" id="ARBA00023187"/>
    </source>
</evidence>
<dbReference type="GO" id="GO:0030627">
    <property type="term" value="F:pre-mRNA 5'-splice site binding"/>
    <property type="evidence" value="ECO:0007669"/>
    <property type="project" value="TreeGrafter"/>
</dbReference>
<evidence type="ECO:0000313" key="7">
    <source>
        <dbReference type="Proteomes" id="UP000054304"/>
    </source>
</evidence>
<dbReference type="GO" id="GO:0005685">
    <property type="term" value="C:U1 snRNP"/>
    <property type="evidence" value="ECO:0007669"/>
    <property type="project" value="EnsemblFungi"/>
</dbReference>
<evidence type="ECO:0000313" key="6">
    <source>
        <dbReference type="EMBL" id="CEP62027.1"/>
    </source>
</evidence>
<dbReference type="SUPFAM" id="SSF48452">
    <property type="entry name" value="TPR-like"/>
    <property type="match status" value="1"/>
</dbReference>
<dbReference type="EMBL" id="LN736363">
    <property type="protein sequence ID" value="CEP62027.1"/>
    <property type="molecule type" value="Genomic_DNA"/>
</dbReference>